<dbReference type="Proteomes" id="UP000324222">
    <property type="component" value="Unassembled WGS sequence"/>
</dbReference>
<proteinExistence type="predicted"/>
<reference evidence="1 2" key="1">
    <citation type="submission" date="2019-05" db="EMBL/GenBank/DDBJ databases">
        <title>Another draft genome of Portunus trituberculatus and its Hox gene families provides insights of decapod evolution.</title>
        <authorList>
            <person name="Jeong J.-H."/>
            <person name="Song I."/>
            <person name="Kim S."/>
            <person name="Choi T."/>
            <person name="Kim D."/>
            <person name="Ryu S."/>
            <person name="Kim W."/>
        </authorList>
    </citation>
    <scope>NUCLEOTIDE SEQUENCE [LARGE SCALE GENOMIC DNA]</scope>
    <source>
        <tissue evidence="1">Muscle</tissue>
    </source>
</reference>
<evidence type="ECO:0000313" key="1">
    <source>
        <dbReference type="EMBL" id="MPC25739.1"/>
    </source>
</evidence>
<organism evidence="1 2">
    <name type="scientific">Portunus trituberculatus</name>
    <name type="common">Swimming crab</name>
    <name type="synonym">Neptunus trituberculatus</name>
    <dbReference type="NCBI Taxonomy" id="210409"/>
    <lineage>
        <taxon>Eukaryota</taxon>
        <taxon>Metazoa</taxon>
        <taxon>Ecdysozoa</taxon>
        <taxon>Arthropoda</taxon>
        <taxon>Crustacea</taxon>
        <taxon>Multicrustacea</taxon>
        <taxon>Malacostraca</taxon>
        <taxon>Eumalacostraca</taxon>
        <taxon>Eucarida</taxon>
        <taxon>Decapoda</taxon>
        <taxon>Pleocyemata</taxon>
        <taxon>Brachyura</taxon>
        <taxon>Eubrachyura</taxon>
        <taxon>Portunoidea</taxon>
        <taxon>Portunidae</taxon>
        <taxon>Portuninae</taxon>
        <taxon>Portunus</taxon>
    </lineage>
</organism>
<evidence type="ECO:0000313" key="2">
    <source>
        <dbReference type="Proteomes" id="UP000324222"/>
    </source>
</evidence>
<name>A0A5B7DXC2_PORTR</name>
<dbReference type="EMBL" id="VSRR010001502">
    <property type="protein sequence ID" value="MPC25739.1"/>
    <property type="molecule type" value="Genomic_DNA"/>
</dbReference>
<gene>
    <name evidence="1" type="ORF">E2C01_018861</name>
</gene>
<dbReference type="AlphaFoldDB" id="A0A5B7DXC2"/>
<keyword evidence="2" id="KW-1185">Reference proteome</keyword>
<sequence length="221" mass="25240">MLSWPKSTYVQHAMRLQHAPSGYGSRLTGPHCTKLRILQTGSLCSVEEQSIRHECSQHIYSTCRGSMPHIEATSPSTWTSHVERKYFAWPHYKRNPSHRNKNLHRTTCRQMEATSRWTERRREVDFPTLVKERQGLNREEAVTPLSKLDGTCATSSRDKVELLAEHFAAMVTVADPTRPPLCLEQEVTQTGTAVDVKRENVMRLLRGIDVRMVTGPDNIFG</sequence>
<comment type="caution">
    <text evidence="1">The sequence shown here is derived from an EMBL/GenBank/DDBJ whole genome shotgun (WGS) entry which is preliminary data.</text>
</comment>
<protein>
    <submittedName>
        <fullName evidence="1">Uncharacterized protein</fullName>
    </submittedName>
</protein>
<accession>A0A5B7DXC2</accession>
<dbReference type="OrthoDB" id="6756650at2759"/>